<dbReference type="NCBIfam" id="NF047838">
    <property type="entry name" value="SCO4402_fam"/>
    <property type="match status" value="1"/>
</dbReference>
<dbReference type="Proteomes" id="UP000618382">
    <property type="component" value="Unassembled WGS sequence"/>
</dbReference>
<keyword evidence="4" id="KW-1185">Reference proteome</keyword>
<organism evidence="2 3">
    <name type="scientific">Cellulomonas oligotrophica</name>
    <dbReference type="NCBI Taxonomy" id="931536"/>
    <lineage>
        <taxon>Bacteria</taxon>
        <taxon>Bacillati</taxon>
        <taxon>Actinomycetota</taxon>
        <taxon>Actinomycetes</taxon>
        <taxon>Micrococcales</taxon>
        <taxon>Cellulomonadaceae</taxon>
        <taxon>Cellulomonas</taxon>
    </lineage>
</organism>
<dbReference type="Pfam" id="PF25656">
    <property type="entry name" value="DUF7945"/>
    <property type="match status" value="1"/>
</dbReference>
<reference evidence="2 3" key="1">
    <citation type="submission" date="2020-07" db="EMBL/GenBank/DDBJ databases">
        <title>Sequencing the genomes of 1000 actinobacteria strains.</title>
        <authorList>
            <person name="Klenk H.-P."/>
        </authorList>
    </citation>
    <scope>NUCLEOTIDE SEQUENCE [LARGE SCALE GENOMIC DNA]</scope>
    <source>
        <strain evidence="2 3">DSM 24482</strain>
    </source>
</reference>
<evidence type="ECO:0000313" key="2">
    <source>
        <dbReference type="EMBL" id="NYD88069.1"/>
    </source>
</evidence>
<name>A0A7Y9K0M4_9CELL</name>
<protein>
    <submittedName>
        <fullName evidence="2">Uncharacterized protein</fullName>
    </submittedName>
</protein>
<dbReference type="Proteomes" id="UP000577956">
    <property type="component" value="Unassembled WGS sequence"/>
</dbReference>
<evidence type="ECO:0000313" key="3">
    <source>
        <dbReference type="Proteomes" id="UP000577956"/>
    </source>
</evidence>
<dbReference type="EMBL" id="BONN01000008">
    <property type="protein sequence ID" value="GIG33577.1"/>
    <property type="molecule type" value="Genomic_DNA"/>
</dbReference>
<accession>A0A7Y9K0M4</accession>
<sequence length="123" mass="13455">MKASVTFPQMRDYVIDALRSLADVDHQRVVWGRYEEGVSYYDDLTLNVHVLYDDCLVVPEPSVVVGAVLFEHEVQAFTALHAALGPMIDDLQDASDDVYTADPRWSDVVAAAAAALVVMGAAE</sequence>
<proteinExistence type="predicted"/>
<comment type="caution">
    <text evidence="2">The sequence shown here is derived from an EMBL/GenBank/DDBJ whole genome shotgun (WGS) entry which is preliminary data.</text>
</comment>
<dbReference type="AlphaFoldDB" id="A0A7Y9K0M4"/>
<dbReference type="EMBL" id="JACCBK010000001">
    <property type="protein sequence ID" value="NYD88069.1"/>
    <property type="molecule type" value="Genomic_DNA"/>
</dbReference>
<dbReference type="RefSeq" id="WP_140460382.1">
    <property type="nucleotide sequence ID" value="NZ_BAABFI010000006.1"/>
</dbReference>
<gene>
    <name evidence="2" type="ORF">BKA21_003618</name>
    <name evidence="1" type="ORF">Col01nite_27360</name>
</gene>
<evidence type="ECO:0000313" key="1">
    <source>
        <dbReference type="EMBL" id="GIG33577.1"/>
    </source>
</evidence>
<reference evidence="1 4" key="2">
    <citation type="submission" date="2021-01" db="EMBL/GenBank/DDBJ databases">
        <title>Whole genome shotgun sequence of Cellulomonas oligotrophica NBRC 109435.</title>
        <authorList>
            <person name="Komaki H."/>
            <person name="Tamura T."/>
        </authorList>
    </citation>
    <scope>NUCLEOTIDE SEQUENCE [LARGE SCALE GENOMIC DNA]</scope>
    <source>
        <strain evidence="1 4">NBRC 109435</strain>
    </source>
</reference>
<evidence type="ECO:0000313" key="4">
    <source>
        <dbReference type="Proteomes" id="UP000618382"/>
    </source>
</evidence>
<dbReference type="InterPro" id="IPR057705">
    <property type="entry name" value="DUF7945"/>
</dbReference>